<feature type="compositionally biased region" description="Basic residues" evidence="1">
    <location>
        <begin position="45"/>
        <end position="55"/>
    </location>
</feature>
<evidence type="ECO:0000256" key="1">
    <source>
        <dbReference type="SAM" id="MobiDB-lite"/>
    </source>
</evidence>
<evidence type="ECO:0000313" key="3">
    <source>
        <dbReference type="Proteomes" id="UP000729402"/>
    </source>
</evidence>
<reference evidence="2" key="2">
    <citation type="submission" date="2021-02" db="EMBL/GenBank/DDBJ databases">
        <authorList>
            <person name="Kimball J.A."/>
            <person name="Haas M.W."/>
            <person name="Macchietto M."/>
            <person name="Kono T."/>
            <person name="Duquette J."/>
            <person name="Shao M."/>
        </authorList>
    </citation>
    <scope>NUCLEOTIDE SEQUENCE</scope>
    <source>
        <tissue evidence="2">Fresh leaf tissue</tissue>
    </source>
</reference>
<feature type="region of interest" description="Disordered" evidence="1">
    <location>
        <begin position="1"/>
        <end position="29"/>
    </location>
</feature>
<dbReference type="AlphaFoldDB" id="A0A8J5WIH6"/>
<accession>A0A8J5WIH6</accession>
<reference evidence="2" key="1">
    <citation type="journal article" date="2021" name="bioRxiv">
        <title>Whole Genome Assembly and Annotation of Northern Wild Rice, Zizania palustris L., Supports a Whole Genome Duplication in the Zizania Genus.</title>
        <authorList>
            <person name="Haas M."/>
            <person name="Kono T."/>
            <person name="Macchietto M."/>
            <person name="Millas R."/>
            <person name="McGilp L."/>
            <person name="Shao M."/>
            <person name="Duquette J."/>
            <person name="Hirsch C.N."/>
            <person name="Kimball J."/>
        </authorList>
    </citation>
    <scope>NUCLEOTIDE SEQUENCE</scope>
    <source>
        <tissue evidence="2">Fresh leaf tissue</tissue>
    </source>
</reference>
<gene>
    <name evidence="2" type="ORF">GUJ93_ZPchr0011g28843</name>
</gene>
<dbReference type="Proteomes" id="UP000729402">
    <property type="component" value="Unassembled WGS sequence"/>
</dbReference>
<sequence>MKAMPELQLRPSLTMRATKDDDDDETLDSGTSVAASLTTMVRRFHGKPSRRRKGRVAAQTADTSRTQRPCRRRCRWLNSTTNCLS</sequence>
<protein>
    <submittedName>
        <fullName evidence="2">Uncharacterized protein</fullName>
    </submittedName>
</protein>
<evidence type="ECO:0000313" key="2">
    <source>
        <dbReference type="EMBL" id="KAG8090316.1"/>
    </source>
</evidence>
<dbReference type="OrthoDB" id="1928390at2759"/>
<organism evidence="2 3">
    <name type="scientific">Zizania palustris</name>
    <name type="common">Northern wild rice</name>
    <dbReference type="NCBI Taxonomy" id="103762"/>
    <lineage>
        <taxon>Eukaryota</taxon>
        <taxon>Viridiplantae</taxon>
        <taxon>Streptophyta</taxon>
        <taxon>Embryophyta</taxon>
        <taxon>Tracheophyta</taxon>
        <taxon>Spermatophyta</taxon>
        <taxon>Magnoliopsida</taxon>
        <taxon>Liliopsida</taxon>
        <taxon>Poales</taxon>
        <taxon>Poaceae</taxon>
        <taxon>BOP clade</taxon>
        <taxon>Oryzoideae</taxon>
        <taxon>Oryzeae</taxon>
        <taxon>Zizaniinae</taxon>
        <taxon>Zizania</taxon>
    </lineage>
</organism>
<feature type="region of interest" description="Disordered" evidence="1">
    <location>
        <begin position="45"/>
        <end position="67"/>
    </location>
</feature>
<comment type="caution">
    <text evidence="2">The sequence shown here is derived from an EMBL/GenBank/DDBJ whole genome shotgun (WGS) entry which is preliminary data.</text>
</comment>
<proteinExistence type="predicted"/>
<name>A0A8J5WIH6_ZIZPA</name>
<dbReference type="EMBL" id="JAAALK010000081">
    <property type="protein sequence ID" value="KAG8090316.1"/>
    <property type="molecule type" value="Genomic_DNA"/>
</dbReference>
<keyword evidence="3" id="KW-1185">Reference proteome</keyword>